<organism evidence="2">
    <name type="scientific">Puccinia triticina (isolate 1-1 / race 1 (BBBD))</name>
    <name type="common">Brown leaf rust fungus</name>
    <dbReference type="NCBI Taxonomy" id="630390"/>
    <lineage>
        <taxon>Eukaryota</taxon>
        <taxon>Fungi</taxon>
        <taxon>Dikarya</taxon>
        <taxon>Basidiomycota</taxon>
        <taxon>Pucciniomycotina</taxon>
        <taxon>Pucciniomycetes</taxon>
        <taxon>Pucciniales</taxon>
        <taxon>Pucciniaceae</taxon>
        <taxon>Puccinia</taxon>
    </lineage>
</organism>
<dbReference type="PANTHER" id="PTHR46177">
    <property type="entry name" value="INTEGRASE CATALYTIC DOMAIN-CONTAINING PROTEIN"/>
    <property type="match status" value="1"/>
</dbReference>
<dbReference type="OrthoDB" id="2507120at2759"/>
<reference evidence="2" key="1">
    <citation type="submission" date="2009-11" db="EMBL/GenBank/DDBJ databases">
        <authorList>
            <consortium name="The Broad Institute Genome Sequencing Platform"/>
            <person name="Ward D."/>
            <person name="Feldgarden M."/>
            <person name="Earl A."/>
            <person name="Young S.K."/>
            <person name="Zeng Q."/>
            <person name="Koehrsen M."/>
            <person name="Alvarado L."/>
            <person name="Berlin A."/>
            <person name="Bochicchio J."/>
            <person name="Borenstein D."/>
            <person name="Chapman S.B."/>
            <person name="Chen Z."/>
            <person name="Engels R."/>
            <person name="Freedman E."/>
            <person name="Gellesch M."/>
            <person name="Goldberg J."/>
            <person name="Griggs A."/>
            <person name="Gujja S."/>
            <person name="Heilman E."/>
            <person name="Heiman D."/>
            <person name="Hepburn T."/>
            <person name="Howarth C."/>
            <person name="Jen D."/>
            <person name="Larson L."/>
            <person name="Lewis B."/>
            <person name="Mehta T."/>
            <person name="Park D."/>
            <person name="Pearson M."/>
            <person name="Roberts A."/>
            <person name="Saif S."/>
            <person name="Shea T."/>
            <person name="Shenoy N."/>
            <person name="Sisk P."/>
            <person name="Stolte C."/>
            <person name="Sykes S."/>
            <person name="Thomson T."/>
            <person name="Walk T."/>
            <person name="White J."/>
            <person name="Yandava C."/>
            <person name="Izard J."/>
            <person name="Baranova O.V."/>
            <person name="Blanton J.M."/>
            <person name="Tanner A.C."/>
            <person name="Dewhirst F.E."/>
            <person name="Haas B."/>
            <person name="Nusbaum C."/>
            <person name="Birren B."/>
        </authorList>
    </citation>
    <scope>NUCLEOTIDE SEQUENCE [LARGE SCALE GENOMIC DNA]</scope>
    <source>
        <strain evidence="2">1-1 BBBD Race 1</strain>
    </source>
</reference>
<gene>
    <name evidence="2" type="ORF">PTTG_04400</name>
</gene>
<sequence>MRATDLDHHTGHQSNLMRQFGNLDELDPDQSHQYTKSVHNQKIECFWSQLMRHYNVELINQLYEADESGKYDPQDPVDYLLFVYLWVPLLQDSLDKWIHNYNSYKRRIDKKSMLPSGCSANVCYKNPEDYDAEDGLVPVELSAVLELENEFYPDAEDLLRTCPEWFREMMDLLITKMELDFPKIDTQNDWSTLSLLRTSINLYDSAWIEDPTNDPSETIAAHANLLYDLVSTP</sequence>
<proteinExistence type="predicted"/>
<dbReference type="PANTHER" id="PTHR46177:SF1">
    <property type="entry name" value="INTEGRASE CATALYTIC DOMAIN-CONTAINING PROTEIN"/>
    <property type="match status" value="1"/>
</dbReference>
<keyword evidence="4" id="KW-1185">Reference proteome</keyword>
<reference evidence="3" key="4">
    <citation type="submission" date="2025-05" db="UniProtKB">
        <authorList>
            <consortium name="EnsemblFungi"/>
        </authorList>
    </citation>
    <scope>IDENTIFICATION</scope>
    <source>
        <strain evidence="3">isolate 1-1 / race 1 (BBBD)</strain>
    </source>
</reference>
<dbReference type="InterPro" id="IPR058913">
    <property type="entry name" value="Integrase_dom_put"/>
</dbReference>
<evidence type="ECO:0000259" key="1">
    <source>
        <dbReference type="Pfam" id="PF24764"/>
    </source>
</evidence>
<reference evidence="2" key="2">
    <citation type="submission" date="2016-05" db="EMBL/GenBank/DDBJ databases">
        <title>Comparative analysis highlights variable genome content of wheat rusts and divergence of the mating loci.</title>
        <authorList>
            <person name="Cuomo C.A."/>
            <person name="Bakkeren G."/>
            <person name="Szabo L."/>
            <person name="Khalil H."/>
            <person name="Joly D."/>
            <person name="Goldberg J."/>
            <person name="Young S."/>
            <person name="Zeng Q."/>
            <person name="Fellers J."/>
        </authorList>
    </citation>
    <scope>NUCLEOTIDE SEQUENCE [LARGE SCALE GENOMIC DNA]</scope>
    <source>
        <strain evidence="2">1-1 BBBD Race 1</strain>
    </source>
</reference>
<accession>A0A180GM97</accession>
<name>A0A180GM97_PUCT1</name>
<evidence type="ECO:0000313" key="2">
    <source>
        <dbReference type="EMBL" id="OAV93906.1"/>
    </source>
</evidence>
<dbReference type="EMBL" id="ADAS02000045">
    <property type="protein sequence ID" value="OAV93906.1"/>
    <property type="molecule type" value="Genomic_DNA"/>
</dbReference>
<evidence type="ECO:0000313" key="3">
    <source>
        <dbReference type="EnsemblFungi" id="PTTG_04400-t43_1-p1"/>
    </source>
</evidence>
<dbReference type="AlphaFoldDB" id="A0A180GM97"/>
<dbReference type="Proteomes" id="UP000005240">
    <property type="component" value="Unassembled WGS sequence"/>
</dbReference>
<dbReference type="Pfam" id="PF24764">
    <property type="entry name" value="rva_4"/>
    <property type="match status" value="1"/>
</dbReference>
<evidence type="ECO:0000313" key="4">
    <source>
        <dbReference type="Proteomes" id="UP000005240"/>
    </source>
</evidence>
<dbReference type="EnsemblFungi" id="PTTG_04400-t43_1">
    <property type="protein sequence ID" value="PTTG_04400-t43_1-p1"/>
    <property type="gene ID" value="PTTG_04400"/>
</dbReference>
<reference evidence="3 4" key="3">
    <citation type="journal article" date="2017" name="G3 (Bethesda)">
        <title>Comparative analysis highlights variable genome content of wheat rusts and divergence of the mating loci.</title>
        <authorList>
            <person name="Cuomo C.A."/>
            <person name="Bakkeren G."/>
            <person name="Khalil H.B."/>
            <person name="Panwar V."/>
            <person name="Joly D."/>
            <person name="Linning R."/>
            <person name="Sakthikumar S."/>
            <person name="Song X."/>
            <person name="Adiconis X."/>
            <person name="Fan L."/>
            <person name="Goldberg J.M."/>
            <person name="Levin J.Z."/>
            <person name="Young S."/>
            <person name="Zeng Q."/>
            <person name="Anikster Y."/>
            <person name="Bruce M."/>
            <person name="Wang M."/>
            <person name="Yin C."/>
            <person name="McCallum B."/>
            <person name="Szabo L.J."/>
            <person name="Hulbert S."/>
            <person name="Chen X."/>
            <person name="Fellers J.P."/>
        </authorList>
    </citation>
    <scope>NUCLEOTIDE SEQUENCE</scope>
    <source>
        <strain evidence="3">isolate 1-1 / race 1 (BBBD)</strain>
        <strain evidence="4">Isolate 1-1 / race 1 (BBBD)</strain>
    </source>
</reference>
<protein>
    <recommendedName>
        <fullName evidence="1">Integrase core domain-containing protein</fullName>
    </recommendedName>
</protein>
<feature type="domain" description="Integrase core" evidence="1">
    <location>
        <begin position="30"/>
        <end position="111"/>
    </location>
</feature>